<keyword evidence="1" id="KW-0812">Transmembrane</keyword>
<feature type="transmembrane region" description="Helical" evidence="1">
    <location>
        <begin position="23"/>
        <end position="55"/>
    </location>
</feature>
<keyword evidence="1" id="KW-1133">Transmembrane helix</keyword>
<evidence type="ECO:0000256" key="1">
    <source>
        <dbReference type="SAM" id="Phobius"/>
    </source>
</evidence>
<keyword evidence="1" id="KW-0472">Membrane</keyword>
<protein>
    <submittedName>
        <fullName evidence="2">Uncharacterized protein</fullName>
    </submittedName>
</protein>
<evidence type="ECO:0000313" key="3">
    <source>
        <dbReference type="Proteomes" id="UP001274321"/>
    </source>
</evidence>
<dbReference type="EMBL" id="JAXAFJ010000007">
    <property type="protein sequence ID" value="MDX6806788.1"/>
    <property type="molecule type" value="Genomic_DNA"/>
</dbReference>
<reference evidence="2 3" key="1">
    <citation type="submission" date="2023-11" db="EMBL/GenBank/DDBJ databases">
        <authorList>
            <person name="Bao R."/>
        </authorList>
    </citation>
    <scope>NUCLEOTIDE SEQUENCE [LARGE SCALE GENOMIC DNA]</scope>
    <source>
        <strain evidence="2 3">PJ23</strain>
    </source>
</reference>
<gene>
    <name evidence="2" type="ORF">SCD90_12000</name>
</gene>
<name>A0ABU4RRI3_9HYPH</name>
<dbReference type="RefSeq" id="WP_319844914.1">
    <property type="nucleotide sequence ID" value="NZ_JAXAFJ010000007.1"/>
</dbReference>
<evidence type="ECO:0000313" key="2">
    <source>
        <dbReference type="EMBL" id="MDX6806788.1"/>
    </source>
</evidence>
<keyword evidence="3" id="KW-1185">Reference proteome</keyword>
<dbReference type="Proteomes" id="UP001274321">
    <property type="component" value="Unassembled WGS sequence"/>
</dbReference>
<accession>A0ABU4RRI3</accession>
<sequence length="97" mass="10770">MMNDRHPFGAFRVRTRKLPAWQIALIGAVAAALVITLAVVATGVFLVAFPAILILDQVYRWRARKAKASAVQPRPGQPVVIDAEYEVLPPERPRQNL</sequence>
<comment type="caution">
    <text evidence="2">The sequence shown here is derived from an EMBL/GenBank/DDBJ whole genome shotgun (WGS) entry which is preliminary data.</text>
</comment>
<organism evidence="2 3">
    <name type="scientific">Terrihabitans rhizophilus</name>
    <dbReference type="NCBI Taxonomy" id="3092662"/>
    <lineage>
        <taxon>Bacteria</taxon>
        <taxon>Pseudomonadati</taxon>
        <taxon>Pseudomonadota</taxon>
        <taxon>Alphaproteobacteria</taxon>
        <taxon>Hyphomicrobiales</taxon>
        <taxon>Terrihabitans</taxon>
    </lineage>
</organism>
<proteinExistence type="predicted"/>